<proteinExistence type="predicted"/>
<name>A0ABY4QXJ5_9ACTN</name>
<sequence length="177" mass="19189">MTASRPGLGSADSATGSADGGLAARQAELVRAIVTGGPVPSGVDPYRVQVAAEALLHKRAADVARHWPALLASPARRHEYRQWASTRPKLSSFADGLLFARHLFEEPHGRARPASHPPGPDTDERAALELAVARLSWRIGAGEVVRPRRWVGLARSRVGTVRVLAVGSAHHCRWWRR</sequence>
<accession>A0ABY4QXJ5</accession>
<dbReference type="RefSeq" id="WP_249771841.1">
    <property type="nucleotide sequence ID" value="NZ_CP097332.1"/>
</dbReference>
<keyword evidence="3" id="KW-1185">Reference proteome</keyword>
<organism evidence="2 3">
    <name type="scientific">Jatrophihabitans telluris</name>
    <dbReference type="NCBI Taxonomy" id="2038343"/>
    <lineage>
        <taxon>Bacteria</taxon>
        <taxon>Bacillati</taxon>
        <taxon>Actinomycetota</taxon>
        <taxon>Actinomycetes</taxon>
        <taxon>Jatrophihabitantales</taxon>
        <taxon>Jatrophihabitantaceae</taxon>
        <taxon>Jatrophihabitans</taxon>
    </lineage>
</organism>
<dbReference type="Proteomes" id="UP001056336">
    <property type="component" value="Chromosome"/>
</dbReference>
<protein>
    <recommendedName>
        <fullName evidence="1">SCO6045-like C-terminal domain-containing protein</fullName>
    </recommendedName>
</protein>
<evidence type="ECO:0000259" key="1">
    <source>
        <dbReference type="Pfam" id="PF26136"/>
    </source>
</evidence>
<reference evidence="2" key="1">
    <citation type="journal article" date="2018" name="Int. J. Syst. Evol. Microbiol.">
        <title>Jatrophihabitans telluris sp. nov., isolated from sediment soil of lava forest wetlands and the emended description of the genus Jatrophihabitans.</title>
        <authorList>
            <person name="Lee K.C."/>
            <person name="Suh M.K."/>
            <person name="Eom M.K."/>
            <person name="Kim K.K."/>
            <person name="Kim J.S."/>
            <person name="Kim D.S."/>
            <person name="Ko S.H."/>
            <person name="Shin Y.K."/>
            <person name="Lee J.S."/>
        </authorList>
    </citation>
    <scope>NUCLEOTIDE SEQUENCE</scope>
    <source>
        <strain evidence="2">N237</strain>
    </source>
</reference>
<feature type="domain" description="SCO6045-like C-terminal" evidence="1">
    <location>
        <begin position="23"/>
        <end position="103"/>
    </location>
</feature>
<gene>
    <name evidence="2" type="ORF">M6D93_19235</name>
</gene>
<evidence type="ECO:0000313" key="2">
    <source>
        <dbReference type="EMBL" id="UQX88391.1"/>
    </source>
</evidence>
<dbReference type="InterPro" id="IPR058711">
    <property type="entry name" value="SCO6045-like_C"/>
</dbReference>
<reference evidence="2" key="2">
    <citation type="submission" date="2022-05" db="EMBL/GenBank/DDBJ databases">
        <authorList>
            <person name="Kim J.-S."/>
            <person name="Lee K."/>
            <person name="Suh M."/>
            <person name="Eom M."/>
            <person name="Kim J.-S."/>
            <person name="Kim D.-S."/>
            <person name="Ko S.-H."/>
            <person name="Shin Y."/>
            <person name="Lee J.-S."/>
        </authorList>
    </citation>
    <scope>NUCLEOTIDE SEQUENCE</scope>
    <source>
        <strain evidence="2">N237</strain>
    </source>
</reference>
<dbReference type="EMBL" id="CP097332">
    <property type="protein sequence ID" value="UQX88391.1"/>
    <property type="molecule type" value="Genomic_DNA"/>
</dbReference>
<dbReference type="Pfam" id="PF26136">
    <property type="entry name" value="SCO6045_C"/>
    <property type="match status" value="1"/>
</dbReference>
<evidence type="ECO:0000313" key="3">
    <source>
        <dbReference type="Proteomes" id="UP001056336"/>
    </source>
</evidence>